<dbReference type="InterPro" id="IPR019057">
    <property type="entry name" value="Restrct_endonuc_II_Eco47II"/>
</dbReference>
<keyword evidence="1" id="KW-0540">Nuclease</keyword>
<dbReference type="GO" id="GO:0004519">
    <property type="term" value="F:endonuclease activity"/>
    <property type="evidence" value="ECO:0007669"/>
    <property type="project" value="UniProtKB-KW"/>
</dbReference>
<keyword evidence="1" id="KW-0255">Endonuclease</keyword>
<comment type="caution">
    <text evidence="1">The sequence shown here is derived from an EMBL/GenBank/DDBJ whole genome shotgun (WGS) entry which is preliminary data.</text>
</comment>
<dbReference type="EC" id="3.1.21.-" evidence="1"/>
<organism evidence="1 2">
    <name type="scientific">Kribbibacterium absianum</name>
    <dbReference type="NCBI Taxonomy" id="3044210"/>
    <lineage>
        <taxon>Bacteria</taxon>
        <taxon>Bacillati</taxon>
        <taxon>Actinomycetota</taxon>
        <taxon>Coriobacteriia</taxon>
        <taxon>Coriobacteriales</taxon>
        <taxon>Kribbibacteriaceae</taxon>
        <taxon>Kribbibacterium</taxon>
    </lineage>
</organism>
<accession>A0ABT6ZLZ7</accession>
<dbReference type="EMBL" id="JASJEX010000003">
    <property type="protein sequence ID" value="MDJ1129819.1"/>
    <property type="molecule type" value="Genomic_DNA"/>
</dbReference>
<reference evidence="1" key="1">
    <citation type="submission" date="2023-05" db="EMBL/GenBank/DDBJ databases">
        <title>[olsenella] sp. nov., isolated from a pig farm feces dump.</title>
        <authorList>
            <person name="Chang Y.-H."/>
        </authorList>
    </citation>
    <scope>NUCLEOTIDE SEQUENCE</scope>
    <source>
        <strain evidence="1">YH-ols2217</strain>
    </source>
</reference>
<keyword evidence="1" id="KW-0378">Hydrolase</keyword>
<evidence type="ECO:0000313" key="2">
    <source>
        <dbReference type="Proteomes" id="UP001431693"/>
    </source>
</evidence>
<dbReference type="GO" id="GO:0016787">
    <property type="term" value="F:hydrolase activity"/>
    <property type="evidence" value="ECO:0007669"/>
    <property type="project" value="UniProtKB-KW"/>
</dbReference>
<name>A0ABT6ZLZ7_9ACTN</name>
<keyword evidence="2" id="KW-1185">Reference proteome</keyword>
<proteinExistence type="predicted"/>
<protein>
    <submittedName>
        <fullName evidence="1">Eco47II family restriction endonuclease</fullName>
        <ecNumber evidence="1">3.1.21.-</ecNumber>
    </submittedName>
</protein>
<dbReference type="Proteomes" id="UP001431693">
    <property type="component" value="Unassembled WGS sequence"/>
</dbReference>
<dbReference type="RefSeq" id="WP_283712940.1">
    <property type="nucleotide sequence ID" value="NZ_JASJEW010000002.1"/>
</dbReference>
<gene>
    <name evidence="1" type="ORF">QJ043_06990</name>
</gene>
<sequence length="257" mass="29176">MGFISQEDFRQHVKDTLVSYTAQEPVYDLKRFNKNAIDPIKLLLDKSVYGLTWDEVVSSEISRQKDKSNNNGIGYFHQNIFRYIPGCTVPPENWDVIYTNPDGIDIDGVTVHTVYVEMKNKHNTMNASMAEEIHDKMRNKIADDDDCVCMLVEAIAKKSQNVKWARKKKGEDKKFSHRLIRRVSMDEFYRLVTGDPDGFAKVCAQLPITIDEVMGELGGAAEVEDTVMDELRAEGDDIGATLMKLAFRTYSGFSDEG</sequence>
<dbReference type="Pfam" id="PF09553">
    <property type="entry name" value="RE_Eco47II"/>
    <property type="match status" value="1"/>
</dbReference>
<evidence type="ECO:0000313" key="1">
    <source>
        <dbReference type="EMBL" id="MDJ1129819.1"/>
    </source>
</evidence>